<keyword evidence="3" id="KW-0677">Repeat</keyword>
<dbReference type="GO" id="GO:0003700">
    <property type="term" value="F:DNA-binding transcription factor activity"/>
    <property type="evidence" value="ECO:0007669"/>
    <property type="project" value="InterPro"/>
</dbReference>
<dbReference type="Proteomes" id="UP000245207">
    <property type="component" value="Unassembled WGS sequence"/>
</dbReference>
<dbReference type="PANTHER" id="PTHR31221">
    <property type="entry name" value="WRKY TRANSCRIPTION FACTOR PROTEIN 1-RELATED"/>
    <property type="match status" value="1"/>
</dbReference>
<feature type="compositionally biased region" description="Basic residues" evidence="10">
    <location>
        <begin position="241"/>
        <end position="253"/>
    </location>
</feature>
<dbReference type="EMBL" id="PKPP01001975">
    <property type="protein sequence ID" value="PWA78523.1"/>
    <property type="molecule type" value="Genomic_DNA"/>
</dbReference>
<evidence type="ECO:0000256" key="10">
    <source>
        <dbReference type="SAM" id="MobiDB-lite"/>
    </source>
</evidence>
<dbReference type="SUPFAM" id="SSF118290">
    <property type="entry name" value="WRKY DNA-binding domain"/>
    <property type="match status" value="2"/>
</dbReference>
<evidence type="ECO:0000259" key="12">
    <source>
        <dbReference type="PROSITE" id="PS50811"/>
    </source>
</evidence>
<dbReference type="FunFam" id="2.20.25.80:FF:000003">
    <property type="entry name" value="WRKY transcription factor 57"/>
    <property type="match status" value="1"/>
</dbReference>
<dbReference type="PROSITE" id="PS50811">
    <property type="entry name" value="WRKY"/>
    <property type="match status" value="2"/>
</dbReference>
<keyword evidence="2" id="KW-0479">Metal-binding</keyword>
<evidence type="ECO:0000256" key="4">
    <source>
        <dbReference type="ARBA" id="ARBA00022833"/>
    </source>
</evidence>
<reference evidence="13 14" key="1">
    <citation type="journal article" date="2018" name="Mol. Plant">
        <title>The genome of Artemisia annua provides insight into the evolution of Asteraceae family and artemisinin biosynthesis.</title>
        <authorList>
            <person name="Shen Q."/>
            <person name="Zhang L."/>
            <person name="Liao Z."/>
            <person name="Wang S."/>
            <person name="Yan T."/>
            <person name="Shi P."/>
            <person name="Liu M."/>
            <person name="Fu X."/>
            <person name="Pan Q."/>
            <person name="Wang Y."/>
            <person name="Lv Z."/>
            <person name="Lu X."/>
            <person name="Zhang F."/>
            <person name="Jiang W."/>
            <person name="Ma Y."/>
            <person name="Chen M."/>
            <person name="Hao X."/>
            <person name="Li L."/>
            <person name="Tang Y."/>
            <person name="Lv G."/>
            <person name="Zhou Y."/>
            <person name="Sun X."/>
            <person name="Brodelius P.E."/>
            <person name="Rose J.K.C."/>
            <person name="Tang K."/>
        </authorList>
    </citation>
    <scope>NUCLEOTIDE SEQUENCE [LARGE SCALE GENOMIC DNA]</scope>
    <source>
        <strain evidence="14">cv. Huhao1</strain>
        <tissue evidence="13">Leaf</tissue>
    </source>
</reference>
<dbReference type="FunFam" id="2.20.25.80:FF:000006">
    <property type="entry name" value="WRKY transcription factor"/>
    <property type="match status" value="1"/>
</dbReference>
<comment type="similarity">
    <text evidence="9">Belongs to the WRKY group I family.</text>
</comment>
<dbReference type="InterPro" id="IPR036576">
    <property type="entry name" value="WRKY_dom_sf"/>
</dbReference>
<organism evidence="13 14">
    <name type="scientific">Artemisia annua</name>
    <name type="common">Sweet wormwood</name>
    <dbReference type="NCBI Taxonomy" id="35608"/>
    <lineage>
        <taxon>Eukaryota</taxon>
        <taxon>Viridiplantae</taxon>
        <taxon>Streptophyta</taxon>
        <taxon>Embryophyta</taxon>
        <taxon>Tracheophyta</taxon>
        <taxon>Spermatophyta</taxon>
        <taxon>Magnoliopsida</taxon>
        <taxon>eudicotyledons</taxon>
        <taxon>Gunneridae</taxon>
        <taxon>Pentapetalae</taxon>
        <taxon>asterids</taxon>
        <taxon>campanulids</taxon>
        <taxon>Asterales</taxon>
        <taxon>Asteraceae</taxon>
        <taxon>Asteroideae</taxon>
        <taxon>Anthemideae</taxon>
        <taxon>Artemisiinae</taxon>
        <taxon>Artemisia</taxon>
    </lineage>
</organism>
<feature type="region of interest" description="Disordered" evidence="10">
    <location>
        <begin position="388"/>
        <end position="416"/>
    </location>
</feature>
<keyword evidence="14" id="KW-1185">Reference proteome</keyword>
<keyword evidence="11" id="KW-0732">Signal</keyword>
<evidence type="ECO:0000256" key="1">
    <source>
        <dbReference type="ARBA" id="ARBA00004123"/>
    </source>
</evidence>
<evidence type="ECO:0000256" key="2">
    <source>
        <dbReference type="ARBA" id="ARBA00022723"/>
    </source>
</evidence>
<keyword evidence="8" id="KW-0539">Nucleus</keyword>
<keyword evidence="7" id="KW-0804">Transcription</keyword>
<dbReference type="SMART" id="SM00774">
    <property type="entry name" value="WRKY"/>
    <property type="match status" value="2"/>
</dbReference>
<feature type="domain" description="WRKY" evidence="12">
    <location>
        <begin position="328"/>
        <end position="393"/>
    </location>
</feature>
<feature type="chain" id="PRO_5015606495" evidence="11">
    <location>
        <begin position="18"/>
        <end position="506"/>
    </location>
</feature>
<evidence type="ECO:0000313" key="13">
    <source>
        <dbReference type="EMBL" id="PWA78523.1"/>
    </source>
</evidence>
<keyword evidence="6" id="KW-0238">DNA-binding</keyword>
<proteinExistence type="inferred from homology"/>
<dbReference type="GO" id="GO:0005634">
    <property type="term" value="C:nucleus"/>
    <property type="evidence" value="ECO:0007669"/>
    <property type="project" value="UniProtKB-SubCell"/>
</dbReference>
<feature type="compositionally biased region" description="Basic and acidic residues" evidence="10">
    <location>
        <begin position="295"/>
        <end position="307"/>
    </location>
</feature>
<dbReference type="STRING" id="35608.A0A2U1NYC0"/>
<dbReference type="GO" id="GO:0046872">
    <property type="term" value="F:metal ion binding"/>
    <property type="evidence" value="ECO:0007669"/>
    <property type="project" value="UniProtKB-KW"/>
</dbReference>
<evidence type="ECO:0000256" key="3">
    <source>
        <dbReference type="ARBA" id="ARBA00022737"/>
    </source>
</evidence>
<evidence type="ECO:0000256" key="11">
    <source>
        <dbReference type="SAM" id="SignalP"/>
    </source>
</evidence>
<dbReference type="OrthoDB" id="1918969at2759"/>
<feature type="signal peptide" evidence="11">
    <location>
        <begin position="1"/>
        <end position="17"/>
    </location>
</feature>
<dbReference type="Pfam" id="PF03106">
    <property type="entry name" value="WRKY"/>
    <property type="match status" value="2"/>
</dbReference>
<evidence type="ECO:0000256" key="9">
    <source>
        <dbReference type="ARBA" id="ARBA00061157"/>
    </source>
</evidence>
<comment type="subcellular location">
    <subcellularLocation>
        <location evidence="1">Nucleus</location>
    </subcellularLocation>
</comment>
<evidence type="ECO:0000256" key="5">
    <source>
        <dbReference type="ARBA" id="ARBA00023015"/>
    </source>
</evidence>
<keyword evidence="4" id="KW-0862">Zinc</keyword>
<name>A0A2U1NYC0_ARTAN</name>
<dbReference type="InterPro" id="IPR003657">
    <property type="entry name" value="WRKY_dom"/>
</dbReference>
<dbReference type="PANTHER" id="PTHR31221:SF272">
    <property type="entry name" value="WRKY DOMAIN-CONTAINING PROTEIN-RELATED"/>
    <property type="match status" value="1"/>
</dbReference>
<gene>
    <name evidence="13" type="ORF">CTI12_AA214500</name>
</gene>
<dbReference type="InterPro" id="IPR044810">
    <property type="entry name" value="WRKY_plant"/>
</dbReference>
<dbReference type="GO" id="GO:0043565">
    <property type="term" value="F:sequence-specific DNA binding"/>
    <property type="evidence" value="ECO:0007669"/>
    <property type="project" value="InterPro"/>
</dbReference>
<protein>
    <submittedName>
        <fullName evidence="13">WRKY domain-containing protein</fullName>
    </submittedName>
</protein>
<sequence length="506" mass="57749">MWYLLRVVEYTTLVVSAAFCASRVDWPLVMQVASKPLDQVSTPLVKLSLGDAWRPSPPKAVKHYEEAISDLKASSDCWAGHIFVTASVSPFILLALHTTPELPTSNSSVYASPGSHYGLDFKEEKTNVFGNIMEESIKSEVQEWNVESRPQEIDFSMEINKIEQESVQYPQTSNSLDPVEATQEQNRFEDGYKWRKYGQKQVKGSKKPRGYFKCSYPNCPTKKKVEKDLNGYITAIIYKGKHNHPMPHNKKRSSLNSFQDTTSDNSVERTHLEFLSQTSLGDDEYDQDSSFSKSGNERENEPNAKRWKIDEAESKAIQEPKIVIETKSEIDILDDGYKWRKYGQKVVKGNPNPRNYYKCTNVGCPVRKLVERASHDLQAVITTYEGKHNHGVPMPRGGSSYLTNQPSTSNTTTASNNYMSRTSRELPNHSNDTTSNNGVPMNYLDNFHNVRSLSNDNGHSSHMSHTLEHTKNYDMFESMYPNQDWEREFLSAAKKEPENDFIYHSF</sequence>
<feature type="compositionally biased region" description="Polar residues" evidence="10">
    <location>
        <begin position="254"/>
        <end position="265"/>
    </location>
</feature>
<dbReference type="AlphaFoldDB" id="A0A2U1NYC0"/>
<comment type="caution">
    <text evidence="13">The sequence shown here is derived from an EMBL/GenBank/DDBJ whole genome shotgun (WGS) entry which is preliminary data.</text>
</comment>
<evidence type="ECO:0000256" key="8">
    <source>
        <dbReference type="ARBA" id="ARBA00023242"/>
    </source>
</evidence>
<evidence type="ECO:0000256" key="7">
    <source>
        <dbReference type="ARBA" id="ARBA00023163"/>
    </source>
</evidence>
<dbReference type="Gene3D" id="2.20.25.80">
    <property type="entry name" value="WRKY domain"/>
    <property type="match status" value="2"/>
</dbReference>
<keyword evidence="5" id="KW-0805">Transcription regulation</keyword>
<evidence type="ECO:0000313" key="14">
    <source>
        <dbReference type="Proteomes" id="UP000245207"/>
    </source>
</evidence>
<feature type="compositionally biased region" description="Low complexity" evidence="10">
    <location>
        <begin position="403"/>
        <end position="416"/>
    </location>
</feature>
<feature type="domain" description="WRKY" evidence="12">
    <location>
        <begin position="183"/>
        <end position="247"/>
    </location>
</feature>
<evidence type="ECO:0000256" key="6">
    <source>
        <dbReference type="ARBA" id="ARBA00023125"/>
    </source>
</evidence>
<feature type="region of interest" description="Disordered" evidence="10">
    <location>
        <begin position="241"/>
        <end position="307"/>
    </location>
</feature>
<accession>A0A2U1NYC0</accession>